<dbReference type="InterPro" id="IPR012910">
    <property type="entry name" value="Plug_dom"/>
</dbReference>
<evidence type="ECO:0000259" key="13">
    <source>
        <dbReference type="Pfam" id="PF07715"/>
    </source>
</evidence>
<evidence type="ECO:0000256" key="9">
    <source>
        <dbReference type="ARBA" id="ARBA00023237"/>
    </source>
</evidence>
<dbReference type="PANTHER" id="PTHR30069:SF29">
    <property type="entry name" value="HEMOGLOBIN AND HEMOGLOBIN-HAPTOGLOBIN-BINDING PROTEIN 1-RELATED"/>
    <property type="match status" value="1"/>
</dbReference>
<evidence type="ECO:0000256" key="6">
    <source>
        <dbReference type="ARBA" id="ARBA00023077"/>
    </source>
</evidence>
<evidence type="ECO:0000256" key="10">
    <source>
        <dbReference type="PROSITE-ProRule" id="PRU01360"/>
    </source>
</evidence>
<name>A0A1H7WRK1_AQUAM</name>
<dbReference type="InterPro" id="IPR039426">
    <property type="entry name" value="TonB-dep_rcpt-like"/>
</dbReference>
<dbReference type="InterPro" id="IPR036942">
    <property type="entry name" value="Beta-barrel_TonB_sf"/>
</dbReference>
<evidence type="ECO:0000256" key="7">
    <source>
        <dbReference type="ARBA" id="ARBA00023136"/>
    </source>
</evidence>
<dbReference type="GO" id="GO:0044718">
    <property type="term" value="P:siderophore transmembrane transport"/>
    <property type="evidence" value="ECO:0007669"/>
    <property type="project" value="TreeGrafter"/>
</dbReference>
<evidence type="ECO:0000313" key="14">
    <source>
        <dbReference type="EMBL" id="SEM23845.1"/>
    </source>
</evidence>
<feature type="domain" description="TonB-dependent receptor plug" evidence="13">
    <location>
        <begin position="50"/>
        <end position="156"/>
    </location>
</feature>
<sequence length="650" mass="72285">MNKKVFFGATLIMLGAQVISAQEVNQEEKVNELDEVVISDSKFKLKREQSGKVITKISSEELERSQGQSVATVLNRVAGVFVNGSNNAAGEPLGVYIRGGRNRQVVIRVDGVTVSDPTSSAGDFDLRLLSTNQIESIEILKGASSTLYGSGAAAAVINITTKLESKDAIAAQFSSSIGTNQSQDDQDYDVNEFVNFASINGTIGKVSYLGSLSHQSTDGLSAAEDPLESTTGNTFDSDAYNKFNVYAKVGYQWSKNFKFHFFGNLDQYKTDFDGGAGFDANNQFNSRQLRGGSFWEAKYPNGSFTFVDSYALLEREFNSNFPSKYEGKIYTFDAYNKYNFNNTFYTVIGANGSYSDFNLFSIPFGSDDFEQTINDNEADFDIIDPYVNLVYASKFGLNINAGARLNIHSSYGNHMVYSINPSYTYTFGENYIKGLASYSTAYITPSLFQLYDTAFFSGNPDLEPEESTTIEAGFEFSHQKKATISVVYFDRTSENFITFDPTTFVNLNSTEDIEVNGVEVEANAKLLDDKLSINANFTYTNIDKLENNIRIPENSLQATIGYQLCPKTFTSLSYQLNSKRNDTFFNPVTFASDPVELDGYGILDFYISHQLMDNLSIYAAMNNVTNEEYQEIFGFSTRGRNARIGFNLKF</sequence>
<comment type="similarity">
    <text evidence="10 11">Belongs to the TonB-dependent receptor family.</text>
</comment>
<evidence type="ECO:0000256" key="2">
    <source>
        <dbReference type="ARBA" id="ARBA00022448"/>
    </source>
</evidence>
<dbReference type="SUPFAM" id="SSF56935">
    <property type="entry name" value="Porins"/>
    <property type="match status" value="1"/>
</dbReference>
<keyword evidence="7 10" id="KW-0472">Membrane</keyword>
<keyword evidence="15" id="KW-1185">Reference proteome</keyword>
<evidence type="ECO:0000256" key="8">
    <source>
        <dbReference type="ARBA" id="ARBA00023170"/>
    </source>
</evidence>
<keyword evidence="3 10" id="KW-1134">Transmembrane beta strand</keyword>
<dbReference type="InterPro" id="IPR037066">
    <property type="entry name" value="Plug_dom_sf"/>
</dbReference>
<dbReference type="AlphaFoldDB" id="A0A1H7WRK1"/>
<evidence type="ECO:0000313" key="15">
    <source>
        <dbReference type="Proteomes" id="UP000198521"/>
    </source>
</evidence>
<dbReference type="RefSeq" id="WP_091412588.1">
    <property type="nucleotide sequence ID" value="NZ_FOAB01000011.1"/>
</dbReference>
<dbReference type="Gene3D" id="2.40.170.20">
    <property type="entry name" value="TonB-dependent receptor, beta-barrel domain"/>
    <property type="match status" value="1"/>
</dbReference>
<keyword evidence="6 11" id="KW-0798">TonB box</keyword>
<dbReference type="Pfam" id="PF07715">
    <property type="entry name" value="Plug"/>
    <property type="match status" value="1"/>
</dbReference>
<evidence type="ECO:0000256" key="4">
    <source>
        <dbReference type="ARBA" id="ARBA00022692"/>
    </source>
</evidence>
<evidence type="ECO:0000256" key="1">
    <source>
        <dbReference type="ARBA" id="ARBA00004571"/>
    </source>
</evidence>
<dbReference type="GO" id="GO:0009279">
    <property type="term" value="C:cell outer membrane"/>
    <property type="evidence" value="ECO:0007669"/>
    <property type="project" value="UniProtKB-SubCell"/>
</dbReference>
<accession>A0A1H7WRK1</accession>
<keyword evidence="5" id="KW-0732">Signal</keyword>
<keyword evidence="2 10" id="KW-0813">Transport</keyword>
<proteinExistence type="inferred from homology"/>
<dbReference type="InterPro" id="IPR000531">
    <property type="entry name" value="Beta-barrel_TonB"/>
</dbReference>
<evidence type="ECO:0000256" key="11">
    <source>
        <dbReference type="RuleBase" id="RU003357"/>
    </source>
</evidence>
<dbReference type="STRING" id="1038014.SAMN04487910_4519"/>
<dbReference type="Proteomes" id="UP000198521">
    <property type="component" value="Unassembled WGS sequence"/>
</dbReference>
<reference evidence="14 15" key="1">
    <citation type="submission" date="2016-10" db="EMBL/GenBank/DDBJ databases">
        <authorList>
            <person name="de Groot N.N."/>
        </authorList>
    </citation>
    <scope>NUCLEOTIDE SEQUENCE [LARGE SCALE GENOMIC DNA]</scope>
    <source>
        <strain evidence="14 15">DSM 25232</strain>
    </source>
</reference>
<keyword evidence="8" id="KW-0675">Receptor</keyword>
<keyword evidence="4 10" id="KW-0812">Transmembrane</keyword>
<dbReference type="Gene3D" id="2.170.130.10">
    <property type="entry name" value="TonB-dependent receptor, plug domain"/>
    <property type="match status" value="1"/>
</dbReference>
<gene>
    <name evidence="14" type="ORF">SAMN04487910_4519</name>
</gene>
<dbReference type="PANTHER" id="PTHR30069">
    <property type="entry name" value="TONB-DEPENDENT OUTER MEMBRANE RECEPTOR"/>
    <property type="match status" value="1"/>
</dbReference>
<protein>
    <submittedName>
        <fullName evidence="14">Vitamin B12 transporter</fullName>
    </submittedName>
</protein>
<dbReference type="EMBL" id="FOAB01000011">
    <property type="protein sequence ID" value="SEM23845.1"/>
    <property type="molecule type" value="Genomic_DNA"/>
</dbReference>
<dbReference type="Pfam" id="PF00593">
    <property type="entry name" value="TonB_dep_Rec_b-barrel"/>
    <property type="match status" value="1"/>
</dbReference>
<dbReference type="GO" id="GO:0015344">
    <property type="term" value="F:siderophore uptake transmembrane transporter activity"/>
    <property type="evidence" value="ECO:0007669"/>
    <property type="project" value="TreeGrafter"/>
</dbReference>
<comment type="subcellular location">
    <subcellularLocation>
        <location evidence="1 10">Cell outer membrane</location>
        <topology evidence="1 10">Multi-pass membrane protein</topology>
    </subcellularLocation>
</comment>
<organism evidence="14 15">
    <name type="scientific">Aquimarina amphilecti</name>
    <dbReference type="NCBI Taxonomy" id="1038014"/>
    <lineage>
        <taxon>Bacteria</taxon>
        <taxon>Pseudomonadati</taxon>
        <taxon>Bacteroidota</taxon>
        <taxon>Flavobacteriia</taxon>
        <taxon>Flavobacteriales</taxon>
        <taxon>Flavobacteriaceae</taxon>
        <taxon>Aquimarina</taxon>
    </lineage>
</organism>
<dbReference type="PROSITE" id="PS52016">
    <property type="entry name" value="TONB_DEPENDENT_REC_3"/>
    <property type="match status" value="1"/>
</dbReference>
<feature type="domain" description="TonB-dependent receptor-like beta-barrel" evidence="12">
    <location>
        <begin position="278"/>
        <end position="624"/>
    </location>
</feature>
<evidence type="ECO:0000256" key="5">
    <source>
        <dbReference type="ARBA" id="ARBA00022729"/>
    </source>
</evidence>
<dbReference type="OrthoDB" id="9758472at2"/>
<evidence type="ECO:0000259" key="12">
    <source>
        <dbReference type="Pfam" id="PF00593"/>
    </source>
</evidence>
<keyword evidence="9 10" id="KW-0998">Cell outer membrane</keyword>
<evidence type="ECO:0000256" key="3">
    <source>
        <dbReference type="ARBA" id="ARBA00022452"/>
    </source>
</evidence>